<dbReference type="Gene3D" id="3.40.50.720">
    <property type="entry name" value="NAD(P)-binding Rossmann-like Domain"/>
    <property type="match status" value="1"/>
</dbReference>
<dbReference type="AlphaFoldDB" id="A0AAV0V1J7"/>
<evidence type="ECO:0000256" key="1">
    <source>
        <dbReference type="ARBA" id="ARBA00006484"/>
    </source>
</evidence>
<evidence type="ECO:0000256" key="2">
    <source>
        <dbReference type="ARBA" id="ARBA00023002"/>
    </source>
</evidence>
<dbReference type="SUPFAM" id="SSF51735">
    <property type="entry name" value="NAD(P)-binding Rossmann-fold domains"/>
    <property type="match status" value="1"/>
</dbReference>
<comment type="caution">
    <text evidence="4">The sequence shown here is derived from an EMBL/GenBank/DDBJ whole genome shotgun (WGS) entry which is preliminary data.</text>
</comment>
<comment type="similarity">
    <text evidence="1 3">Belongs to the short-chain dehydrogenases/reductases (SDR) family.</text>
</comment>
<keyword evidence="2" id="KW-0560">Oxidoreductase</keyword>
<reference evidence="4" key="1">
    <citation type="submission" date="2022-12" db="EMBL/GenBank/DDBJ databases">
        <authorList>
            <person name="Webb A."/>
        </authorList>
    </citation>
    <scope>NUCLEOTIDE SEQUENCE</scope>
    <source>
        <strain evidence="4">Pd1</strain>
    </source>
</reference>
<keyword evidence="5" id="KW-1185">Reference proteome</keyword>
<dbReference type="InterPro" id="IPR002347">
    <property type="entry name" value="SDR_fam"/>
</dbReference>
<dbReference type="Pfam" id="PF00106">
    <property type="entry name" value="adh_short"/>
    <property type="match status" value="1"/>
</dbReference>
<dbReference type="PRINTS" id="PR00080">
    <property type="entry name" value="SDRFAMILY"/>
</dbReference>
<evidence type="ECO:0000313" key="5">
    <source>
        <dbReference type="Proteomes" id="UP001162029"/>
    </source>
</evidence>
<evidence type="ECO:0000256" key="3">
    <source>
        <dbReference type="RuleBase" id="RU000363"/>
    </source>
</evidence>
<dbReference type="PRINTS" id="PR00081">
    <property type="entry name" value="GDHRDH"/>
</dbReference>
<organism evidence="4 5">
    <name type="scientific">Peronospora destructor</name>
    <dbReference type="NCBI Taxonomy" id="86335"/>
    <lineage>
        <taxon>Eukaryota</taxon>
        <taxon>Sar</taxon>
        <taxon>Stramenopiles</taxon>
        <taxon>Oomycota</taxon>
        <taxon>Peronosporomycetes</taxon>
        <taxon>Peronosporales</taxon>
        <taxon>Peronosporaceae</taxon>
        <taxon>Peronospora</taxon>
    </lineage>
</organism>
<dbReference type="PANTHER" id="PTHR24320:SF148">
    <property type="entry name" value="NAD(P)-BINDING ROSSMANN-FOLD SUPERFAMILY PROTEIN"/>
    <property type="match status" value="1"/>
</dbReference>
<dbReference type="NCBIfam" id="NF004846">
    <property type="entry name" value="PRK06197.1"/>
    <property type="match status" value="1"/>
</dbReference>
<evidence type="ECO:0000313" key="4">
    <source>
        <dbReference type="EMBL" id="CAI5741795.1"/>
    </source>
</evidence>
<sequence length="324" mass="35992">MGNCGSSESSWDGSTIPSQANKVAIVTGANSGIGFEAAKVLAMRGAHVILACRNEKRGRDAEKLIAEELVKVSGQVVGSVEFMQVDIGDLSNIREFARACHEKLDRLDLLINNAGVAVPVQSHTPDGLEAQFAINYLGHFFLTSELLDLLRQSKNQARVVNVGSLTHYFAWMFLNFSTLGRTHGGLSDYSRSKLANLLFTVELQRRFQSAQVENVISVAAHPGITHTNIFNRYYRKTFYRWLAEIFVWLMSWLPVMTPQMGVLPILYAATMKNVKGGEYYGPNGFLHLRGYPTLETGAKSSHSLENANMLWTLSETILGEKFKL</sequence>
<gene>
    <name evidence="4" type="ORF">PDE001_LOCUS7982</name>
</gene>
<accession>A0AAV0V1J7</accession>
<dbReference type="EMBL" id="CANTFM010001619">
    <property type="protein sequence ID" value="CAI5741795.1"/>
    <property type="molecule type" value="Genomic_DNA"/>
</dbReference>
<dbReference type="InterPro" id="IPR036291">
    <property type="entry name" value="NAD(P)-bd_dom_sf"/>
</dbReference>
<name>A0AAV0V1J7_9STRA</name>
<protein>
    <recommendedName>
        <fullName evidence="6">Short-chain dehydrogenase</fullName>
    </recommendedName>
</protein>
<proteinExistence type="inferred from homology"/>
<dbReference type="Proteomes" id="UP001162029">
    <property type="component" value="Unassembled WGS sequence"/>
</dbReference>
<evidence type="ECO:0008006" key="6">
    <source>
        <dbReference type="Google" id="ProtNLM"/>
    </source>
</evidence>
<dbReference type="PANTHER" id="PTHR24320">
    <property type="entry name" value="RETINOL DEHYDROGENASE"/>
    <property type="match status" value="1"/>
</dbReference>
<dbReference type="GO" id="GO:0016491">
    <property type="term" value="F:oxidoreductase activity"/>
    <property type="evidence" value="ECO:0007669"/>
    <property type="project" value="UniProtKB-KW"/>
</dbReference>